<dbReference type="GeneID" id="90543031"/>
<dbReference type="EMBL" id="CP142737">
    <property type="protein sequence ID" value="WUR05184.1"/>
    <property type="molecule type" value="Genomic_DNA"/>
</dbReference>
<organism evidence="1 2">
    <name type="scientific">Vairimorpha necatrix</name>
    <dbReference type="NCBI Taxonomy" id="6039"/>
    <lineage>
        <taxon>Eukaryota</taxon>
        <taxon>Fungi</taxon>
        <taxon>Fungi incertae sedis</taxon>
        <taxon>Microsporidia</taxon>
        <taxon>Nosematidae</taxon>
        <taxon>Vairimorpha</taxon>
    </lineage>
</organism>
<sequence length="118" mass="13722">MFLLYGIVGQIFYYLSYMSSTSNGNNNLVVSNVNITTKENNIIGNGVITVRPKGIARNMNPNEDKEQEIFLYNSECTIYITEEENKQQSRLYYSECIINIKNDYKMEQQNDKNNINKI</sequence>
<dbReference type="KEGG" id="vnx:VNE69_12169"/>
<gene>
    <name evidence="1" type="ORF">VNE69_12169</name>
</gene>
<proteinExistence type="predicted"/>
<keyword evidence="2" id="KW-1185">Reference proteome</keyword>
<dbReference type="AlphaFoldDB" id="A0AAX4JGS3"/>
<dbReference type="RefSeq" id="XP_065331329.1">
    <property type="nucleotide sequence ID" value="XM_065475257.1"/>
</dbReference>
<protein>
    <submittedName>
        <fullName evidence="1">SP-containing protein</fullName>
    </submittedName>
</protein>
<reference evidence="1" key="1">
    <citation type="journal article" date="2024" name="BMC Genomics">
        <title>Functional annotation of a divergent genome using sequence and structure-based similarity.</title>
        <authorList>
            <person name="Svedberg D."/>
            <person name="Winiger R.R."/>
            <person name="Berg A."/>
            <person name="Sharma H."/>
            <person name="Tellgren-Roth C."/>
            <person name="Debrunner-Vossbrinck B.A."/>
            <person name="Vossbrinck C.R."/>
            <person name="Barandun J."/>
        </authorList>
    </citation>
    <scope>NUCLEOTIDE SEQUENCE</scope>
    <source>
        <strain evidence="1">Illinois isolate</strain>
    </source>
</reference>
<evidence type="ECO:0000313" key="1">
    <source>
        <dbReference type="EMBL" id="WUR05184.1"/>
    </source>
</evidence>
<accession>A0AAX4JGS3</accession>
<dbReference type="Proteomes" id="UP001334084">
    <property type="component" value="Chromosome 12"/>
</dbReference>
<evidence type="ECO:0000313" key="2">
    <source>
        <dbReference type="Proteomes" id="UP001334084"/>
    </source>
</evidence>
<name>A0AAX4JGS3_9MICR</name>